<dbReference type="EMBL" id="WBZC01000022">
    <property type="protein sequence ID" value="KAB3535300.1"/>
    <property type="molecule type" value="Genomic_DNA"/>
</dbReference>
<accession>A0A6I0FC17</accession>
<dbReference type="InterPro" id="IPR001920">
    <property type="entry name" value="Asp/Glu_race"/>
</dbReference>
<dbReference type="PROSITE" id="PS00923">
    <property type="entry name" value="ASP_GLU_RACEMASE_1"/>
    <property type="match status" value="1"/>
</dbReference>
<dbReference type="GO" id="GO:0008881">
    <property type="term" value="F:glutamate racemase activity"/>
    <property type="evidence" value="ECO:0007669"/>
    <property type="project" value="UniProtKB-UniRule"/>
</dbReference>
<dbReference type="InterPro" id="IPR004391">
    <property type="entry name" value="Glu_race"/>
</dbReference>
<evidence type="ECO:0000256" key="5">
    <source>
        <dbReference type="ARBA" id="ARBA00023235"/>
    </source>
</evidence>
<dbReference type="HAMAP" id="MF_00258">
    <property type="entry name" value="Glu_racemase"/>
    <property type="match status" value="1"/>
</dbReference>
<dbReference type="Gene3D" id="3.40.50.1860">
    <property type="match status" value="2"/>
</dbReference>
<dbReference type="PANTHER" id="PTHR21198">
    <property type="entry name" value="GLUTAMATE RACEMASE"/>
    <property type="match status" value="1"/>
</dbReference>
<proteinExistence type="inferred from homology"/>
<evidence type="ECO:0000313" key="8">
    <source>
        <dbReference type="EMBL" id="KAB3535300.1"/>
    </source>
</evidence>
<dbReference type="UniPathway" id="UPA00219"/>
<comment type="catalytic activity">
    <reaction evidence="1 7">
        <text>L-glutamate = D-glutamate</text>
        <dbReference type="Rhea" id="RHEA:12813"/>
        <dbReference type="ChEBI" id="CHEBI:29985"/>
        <dbReference type="ChEBI" id="CHEBI:29986"/>
        <dbReference type="EC" id="5.1.1.3"/>
    </reaction>
</comment>
<dbReference type="GO" id="GO:0008360">
    <property type="term" value="P:regulation of cell shape"/>
    <property type="evidence" value="ECO:0007669"/>
    <property type="project" value="UniProtKB-KW"/>
</dbReference>
<dbReference type="NCBIfam" id="TIGR00067">
    <property type="entry name" value="glut_race"/>
    <property type="match status" value="1"/>
</dbReference>
<dbReference type="InterPro" id="IPR018187">
    <property type="entry name" value="Asp/Glu_racemase_AS_1"/>
</dbReference>
<dbReference type="OrthoDB" id="9801055at2"/>
<evidence type="ECO:0000256" key="1">
    <source>
        <dbReference type="ARBA" id="ARBA00001602"/>
    </source>
</evidence>
<evidence type="ECO:0000256" key="2">
    <source>
        <dbReference type="ARBA" id="ARBA00013090"/>
    </source>
</evidence>
<dbReference type="Pfam" id="PF01177">
    <property type="entry name" value="Asp_Glu_race"/>
    <property type="match status" value="1"/>
</dbReference>
<dbReference type="AlphaFoldDB" id="A0A6I0FC17"/>
<gene>
    <name evidence="7 8" type="primary">murI</name>
    <name evidence="8" type="ORF">F8154_06835</name>
</gene>
<reference evidence="8 9" key="1">
    <citation type="submission" date="2019-10" db="EMBL/GenBank/DDBJ databases">
        <title>Alkaliphilus serpentinus sp. nov. and Alkaliphilus pronyensis sp. nov., two novel anaerobic alkaliphilic species isolated from the serpentinized-hosted hydrothermal field of the Prony Bay (New Caledonia).</title>
        <authorList>
            <person name="Postec A."/>
        </authorList>
    </citation>
    <scope>NUCLEOTIDE SEQUENCE [LARGE SCALE GENOMIC DNA]</scope>
    <source>
        <strain evidence="8 9">LacV</strain>
    </source>
</reference>
<keyword evidence="5 7" id="KW-0413">Isomerase</keyword>
<comment type="pathway">
    <text evidence="7">Cell wall biogenesis; peptidoglycan biosynthesis.</text>
</comment>
<dbReference type="GO" id="GO:0009252">
    <property type="term" value="P:peptidoglycan biosynthetic process"/>
    <property type="evidence" value="ECO:0007669"/>
    <property type="project" value="UniProtKB-UniRule"/>
</dbReference>
<evidence type="ECO:0000256" key="3">
    <source>
        <dbReference type="ARBA" id="ARBA00022960"/>
    </source>
</evidence>
<dbReference type="SUPFAM" id="SSF53681">
    <property type="entry name" value="Aspartate/glutamate racemase"/>
    <property type="match status" value="2"/>
</dbReference>
<name>A0A6I0FC17_9FIRM</name>
<dbReference type="GO" id="GO:0071555">
    <property type="term" value="P:cell wall organization"/>
    <property type="evidence" value="ECO:0007669"/>
    <property type="project" value="UniProtKB-KW"/>
</dbReference>
<dbReference type="PANTHER" id="PTHR21198:SF3">
    <property type="entry name" value="GLUTAMATE RACEMASE"/>
    <property type="match status" value="1"/>
</dbReference>
<keyword evidence="9" id="KW-1185">Reference proteome</keyword>
<dbReference type="EC" id="5.1.1.3" evidence="2 7"/>
<evidence type="ECO:0000313" key="9">
    <source>
        <dbReference type="Proteomes" id="UP000432715"/>
    </source>
</evidence>
<evidence type="ECO:0000256" key="6">
    <source>
        <dbReference type="ARBA" id="ARBA00023316"/>
    </source>
</evidence>
<dbReference type="FunFam" id="3.40.50.1860:FF:000001">
    <property type="entry name" value="Glutamate racemase"/>
    <property type="match status" value="1"/>
</dbReference>
<evidence type="ECO:0000256" key="4">
    <source>
        <dbReference type="ARBA" id="ARBA00022984"/>
    </source>
</evidence>
<feature type="binding site" evidence="7">
    <location>
        <begin position="13"/>
        <end position="14"/>
    </location>
    <ligand>
        <name>substrate</name>
    </ligand>
</feature>
<comment type="function">
    <text evidence="7">Provides the (R)-glutamate required for cell wall biosynthesis.</text>
</comment>
<feature type="active site" description="Proton donor/acceptor" evidence="7">
    <location>
        <position position="186"/>
    </location>
</feature>
<organism evidence="8 9">
    <name type="scientific">Alkaliphilus pronyensis</name>
    <dbReference type="NCBI Taxonomy" id="1482732"/>
    <lineage>
        <taxon>Bacteria</taxon>
        <taxon>Bacillati</taxon>
        <taxon>Bacillota</taxon>
        <taxon>Clostridia</taxon>
        <taxon>Peptostreptococcales</taxon>
        <taxon>Natronincolaceae</taxon>
        <taxon>Alkaliphilus</taxon>
    </lineage>
</organism>
<feature type="active site" description="Proton donor/acceptor" evidence="7">
    <location>
        <position position="76"/>
    </location>
</feature>
<keyword evidence="3 7" id="KW-0133">Cell shape</keyword>
<sequence length="270" mass="29592">MKEVELLPIGVFDSGVGGISALAQLIAIIPNEKYIYYGDSKNAPYGTKATTEVMVRSLEVADILIKKGIKLLVVACNTATSAAIVPLREKLDIPVIGMEPALKPAVKLNNHKKIVVMATPVTLKEKKFSNLILQFENEADIIKLPAPGLVEIIEKHGSKSKDLEAYLKRLFYGLDLSKVSTIVLGCTHYVFIKDTIRNVVGNNVDLIDGNYGTAIHVKSLLSGKENNQVDEHTSVQIMSSSTSKAMVNLSKRLLEEELHKLNHKGSIKYV</sequence>
<feature type="binding site" evidence="7">
    <location>
        <begin position="45"/>
        <end position="46"/>
    </location>
    <ligand>
        <name>substrate</name>
    </ligand>
</feature>
<dbReference type="Proteomes" id="UP000432715">
    <property type="component" value="Unassembled WGS sequence"/>
</dbReference>
<feature type="binding site" evidence="7">
    <location>
        <begin position="77"/>
        <end position="78"/>
    </location>
    <ligand>
        <name>substrate</name>
    </ligand>
</feature>
<evidence type="ECO:0000256" key="7">
    <source>
        <dbReference type="HAMAP-Rule" id="MF_00258"/>
    </source>
</evidence>
<feature type="binding site" evidence="7">
    <location>
        <begin position="187"/>
        <end position="188"/>
    </location>
    <ligand>
        <name>substrate</name>
    </ligand>
</feature>
<comment type="similarity">
    <text evidence="7">Belongs to the aspartate/glutamate racemases family.</text>
</comment>
<comment type="caution">
    <text evidence="8">The sequence shown here is derived from an EMBL/GenBank/DDBJ whole genome shotgun (WGS) entry which is preliminary data.</text>
</comment>
<keyword evidence="6 7" id="KW-0961">Cell wall biogenesis/degradation</keyword>
<protein>
    <recommendedName>
        <fullName evidence="2 7">Glutamate racemase</fullName>
        <ecNumber evidence="2 7">5.1.1.3</ecNumber>
    </recommendedName>
</protein>
<dbReference type="RefSeq" id="WP_151860863.1">
    <property type="nucleotide sequence ID" value="NZ_WBZC01000022.1"/>
</dbReference>
<keyword evidence="4 7" id="KW-0573">Peptidoglycan synthesis</keyword>
<dbReference type="InterPro" id="IPR015942">
    <property type="entry name" value="Asp/Glu/hydantoin_racemase"/>
</dbReference>